<dbReference type="EMBL" id="HG321316">
    <property type="protein sequence ID" value="CEF82636.1"/>
    <property type="molecule type" value="Genomic_DNA"/>
</dbReference>
<geneLocation type="mitochondrion" evidence="2"/>
<proteinExistence type="predicted"/>
<gene>
    <name evidence="2" type="ORF">BN850_0137620</name>
</gene>
<accession>W1IBY5</accession>
<sequence length="103" mass="12009">MMRRTAMKGPTVGRNFSGQKQLDPERRADRYVWYGMVWYGMQCNASRQEKGQGRLDWTELDWTEKEMLFFLYSPGILKALWCAGGMETVALALIRMRYDSRGG</sequence>
<dbReference type="EMBL" id="CBMI010005051">
    <property type="protein sequence ID" value="CDL73374.1"/>
    <property type="molecule type" value="Genomic_DNA"/>
</dbReference>
<protein>
    <submittedName>
        <fullName evidence="2">Unclassified</fullName>
    </submittedName>
</protein>
<dbReference type="AlphaFoldDB" id="W1IBY5"/>
<evidence type="ECO:0000313" key="2">
    <source>
        <dbReference type="EMBL" id="CDL73374.1"/>
    </source>
</evidence>
<name>W1IBY5_9HYPO</name>
<evidence type="ECO:0000256" key="1">
    <source>
        <dbReference type="SAM" id="MobiDB-lite"/>
    </source>
</evidence>
<feature type="region of interest" description="Disordered" evidence="1">
    <location>
        <begin position="1"/>
        <end position="21"/>
    </location>
</feature>
<keyword evidence="2" id="KW-0496">Mitochondrion</keyword>
<organism evidence="2">
    <name type="scientific">Fusarium clavum</name>
    <dbReference type="NCBI Taxonomy" id="2594811"/>
    <lineage>
        <taxon>Eukaryota</taxon>
        <taxon>Fungi</taxon>
        <taxon>Dikarya</taxon>
        <taxon>Ascomycota</taxon>
        <taxon>Pezizomycotina</taxon>
        <taxon>Sordariomycetes</taxon>
        <taxon>Hypocreomycetidae</taxon>
        <taxon>Hypocreales</taxon>
        <taxon>Nectriaceae</taxon>
        <taxon>Fusarium</taxon>
        <taxon>Fusarium incarnatum-equiseti species complex</taxon>
    </lineage>
</organism>
<reference evidence="2" key="1">
    <citation type="submission" date="2013-05" db="EMBL/GenBank/DDBJ databases">
        <title>Draft genome sequences of six wheat associated Fusarium spp. isolates.</title>
        <authorList>
            <person name="Moolhuijzen P.M."/>
            <person name="Manners J.M."/>
            <person name="Wilcox S."/>
            <person name="Bellgard M.I."/>
            <person name="Gardiner D.M."/>
        </authorList>
    </citation>
    <scope>NUCLEOTIDE SEQUENCE</scope>
    <source>
        <strain evidence="2">CS3069</strain>
    </source>
</reference>